<feature type="compositionally biased region" description="Polar residues" evidence="1">
    <location>
        <begin position="217"/>
        <end position="228"/>
    </location>
</feature>
<protein>
    <submittedName>
        <fullName evidence="3">Uncharacterized protein</fullName>
    </submittedName>
</protein>
<feature type="region of interest" description="Disordered" evidence="1">
    <location>
        <begin position="77"/>
        <end position="135"/>
    </location>
</feature>
<feature type="region of interest" description="Disordered" evidence="1">
    <location>
        <begin position="1"/>
        <end position="63"/>
    </location>
</feature>
<gene>
    <name evidence="3" type="primary">LOC114486406</name>
</gene>
<evidence type="ECO:0000313" key="2">
    <source>
        <dbReference type="Proteomes" id="UP000248484"/>
    </source>
</evidence>
<feature type="compositionally biased region" description="Low complexity" evidence="1">
    <location>
        <begin position="44"/>
        <end position="56"/>
    </location>
</feature>
<keyword evidence="2" id="KW-1185">Reference proteome</keyword>
<dbReference type="AlphaFoldDB" id="A0A455BBJ4"/>
<dbReference type="InParanoid" id="A0A455BBJ4"/>
<dbReference type="RefSeq" id="XP_028346137.1">
    <property type="nucleotide sequence ID" value="XM_028490336.2"/>
</dbReference>
<dbReference type="GeneID" id="114486406"/>
<proteinExistence type="predicted"/>
<sequence>MCTTQALRGAGREGLWYTALSGAEPLRRTPLPTEHREAPPGPPTTKTTGDPRPRGGLRLWPGLKLARQGRGLKVFPRAAESSPKPHAPLEPVGKKNSPEKTQELRHRTGLTPTGSPSTSAFPATRSTAPAPRAARCSLGAKTPRTASRGGVLWSPGLTRFLPWVRVLTWELGSSQIGSKVGLGKCREAASRVGHQLSLRPERERGSPETKPRRENRQMTLPSEAGKSS</sequence>
<feature type="compositionally biased region" description="Basic and acidic residues" evidence="1">
    <location>
        <begin position="92"/>
        <end position="106"/>
    </location>
</feature>
<reference evidence="3" key="1">
    <citation type="submission" date="2025-08" db="UniProtKB">
        <authorList>
            <consortium name="RefSeq"/>
        </authorList>
    </citation>
    <scope>IDENTIFICATION</scope>
    <source>
        <tissue evidence="3">Muscle</tissue>
    </source>
</reference>
<evidence type="ECO:0000313" key="3">
    <source>
        <dbReference type="RefSeq" id="XP_028346137.1"/>
    </source>
</evidence>
<organism evidence="2 3">
    <name type="scientific">Physeter macrocephalus</name>
    <name type="common">Sperm whale</name>
    <name type="synonym">Physeter catodon</name>
    <dbReference type="NCBI Taxonomy" id="9755"/>
    <lineage>
        <taxon>Eukaryota</taxon>
        <taxon>Metazoa</taxon>
        <taxon>Chordata</taxon>
        <taxon>Craniata</taxon>
        <taxon>Vertebrata</taxon>
        <taxon>Euteleostomi</taxon>
        <taxon>Mammalia</taxon>
        <taxon>Eutheria</taxon>
        <taxon>Laurasiatheria</taxon>
        <taxon>Artiodactyla</taxon>
        <taxon>Whippomorpha</taxon>
        <taxon>Cetacea</taxon>
        <taxon>Odontoceti</taxon>
        <taxon>Physeteridae</taxon>
        <taxon>Physeter</taxon>
    </lineage>
</organism>
<dbReference type="Proteomes" id="UP000248484">
    <property type="component" value="Chromosome 6"/>
</dbReference>
<feature type="compositionally biased region" description="Basic and acidic residues" evidence="1">
    <location>
        <begin position="199"/>
        <end position="216"/>
    </location>
</feature>
<feature type="compositionally biased region" description="Low complexity" evidence="1">
    <location>
        <begin position="109"/>
        <end position="135"/>
    </location>
</feature>
<evidence type="ECO:0000256" key="1">
    <source>
        <dbReference type="SAM" id="MobiDB-lite"/>
    </source>
</evidence>
<feature type="region of interest" description="Disordered" evidence="1">
    <location>
        <begin position="191"/>
        <end position="228"/>
    </location>
</feature>
<accession>A0A455BBJ4</accession>
<dbReference type="KEGG" id="pcad:114486406"/>
<name>A0A455BBJ4_PHYMC</name>